<reference evidence="2" key="1">
    <citation type="journal article" date="2019" name="Int. J. Syst. Evol. Microbiol.">
        <title>The Global Catalogue of Microorganisms (GCM) 10K type strain sequencing project: providing services to taxonomists for standard genome sequencing and annotation.</title>
        <authorList>
            <consortium name="The Broad Institute Genomics Platform"/>
            <consortium name="The Broad Institute Genome Sequencing Center for Infectious Disease"/>
            <person name="Wu L."/>
            <person name="Ma J."/>
        </authorList>
    </citation>
    <scope>NUCLEOTIDE SEQUENCE [LARGE SCALE GENOMIC DNA]</scope>
    <source>
        <strain evidence="2">JCM 13249</strain>
    </source>
</reference>
<dbReference type="RefSeq" id="WP_344088211.1">
    <property type="nucleotide sequence ID" value="NZ_BAAALS010000046.1"/>
</dbReference>
<dbReference type="InterPro" id="IPR015943">
    <property type="entry name" value="WD40/YVTN_repeat-like_dom_sf"/>
</dbReference>
<proteinExistence type="predicted"/>
<dbReference type="Proteomes" id="UP001500655">
    <property type="component" value="Unassembled WGS sequence"/>
</dbReference>
<evidence type="ECO:0000313" key="2">
    <source>
        <dbReference type="Proteomes" id="UP001500655"/>
    </source>
</evidence>
<name>A0ABP4XBC7_9ACTN</name>
<protein>
    <submittedName>
        <fullName evidence="1">Uncharacterized protein</fullName>
    </submittedName>
</protein>
<comment type="caution">
    <text evidence="1">The sequence shown here is derived from an EMBL/GenBank/DDBJ whole genome shotgun (WGS) entry which is preliminary data.</text>
</comment>
<gene>
    <name evidence="1" type="ORF">GCM10009681_54500</name>
</gene>
<dbReference type="InterPro" id="IPR011047">
    <property type="entry name" value="Quinoprotein_ADH-like_sf"/>
</dbReference>
<accession>A0ABP4XBC7</accession>
<organism evidence="1 2">
    <name type="scientific">Luedemannella helvata</name>
    <dbReference type="NCBI Taxonomy" id="349315"/>
    <lineage>
        <taxon>Bacteria</taxon>
        <taxon>Bacillati</taxon>
        <taxon>Actinomycetota</taxon>
        <taxon>Actinomycetes</taxon>
        <taxon>Micromonosporales</taxon>
        <taxon>Micromonosporaceae</taxon>
        <taxon>Luedemannella</taxon>
    </lineage>
</organism>
<evidence type="ECO:0000313" key="1">
    <source>
        <dbReference type="EMBL" id="GAA1776204.1"/>
    </source>
</evidence>
<dbReference type="SUPFAM" id="SSF50998">
    <property type="entry name" value="Quinoprotein alcohol dehydrogenase-like"/>
    <property type="match status" value="1"/>
</dbReference>
<dbReference type="EMBL" id="BAAALS010000046">
    <property type="protein sequence ID" value="GAA1776204.1"/>
    <property type="molecule type" value="Genomic_DNA"/>
</dbReference>
<dbReference type="Gene3D" id="2.130.10.10">
    <property type="entry name" value="YVTN repeat-like/Quinoprotein amine dehydrogenase"/>
    <property type="match status" value="1"/>
</dbReference>
<sequence>MQPSRVIELDISTPWEPAPRETGVRGPNVGAFLLVIVAVVAALTGPARPGGDGLTLAWRSTSFHGFFGVTEDTVYTITDDNGQLHLVARSLDRGVVRWSWPIEGALAEAYFSDSVNLVTRFPPSIGTPTATRVLSQGAGRRLVSYPMPAVPLVYIAGTVAIMIDRAPGRTTAEADARLDGRTQAHLVTAVDLRTGEHSWVNYIEPGSTWALPGVQPWDDGVVVGGSDVRYMVVIDADGKARSWDLTTGKVASRGNVGPYQEDSYGLAFPHLLTVSTSSPGGPVVTGWDLRRLATLWRVRVPNVVAWPVPCGRVLCLTAEDQTWAFDTRTGETLWHAPGIAVHATDPTTRRLAALAGSAPVTIDVATGQVFDIEGGWRVVDGDVRRTSLVSVLVDNTGQARLGLLGLGAGTVRDLGPVGTVQAGIRCRATDTHVVCADGGQLRSWRLRS</sequence>
<keyword evidence="2" id="KW-1185">Reference proteome</keyword>